<feature type="domain" description="Helicase ATP-binding" evidence="7">
    <location>
        <begin position="1162"/>
        <end position="1323"/>
    </location>
</feature>
<feature type="compositionally biased region" description="Low complexity" evidence="6">
    <location>
        <begin position="98"/>
        <end position="111"/>
    </location>
</feature>
<dbReference type="Proteomes" id="UP000298390">
    <property type="component" value="Unassembled WGS sequence"/>
</dbReference>
<reference evidence="9 10" key="1">
    <citation type="submission" date="2019-01" db="EMBL/GenBank/DDBJ databases">
        <title>Genome sequencing of the rare red list fungi Fomitopsis rosea.</title>
        <authorList>
            <person name="Buettner E."/>
            <person name="Kellner H."/>
        </authorList>
    </citation>
    <scope>NUCLEOTIDE SEQUENCE [LARGE SCALE GENOMIC DNA]</scope>
    <source>
        <strain evidence="9 10">DSM 105464</strain>
    </source>
</reference>
<comment type="similarity">
    <text evidence="1">Belongs to the helicase family. RecQ subfamily.</text>
</comment>
<dbReference type="GO" id="GO:0005737">
    <property type="term" value="C:cytoplasm"/>
    <property type="evidence" value="ECO:0007669"/>
    <property type="project" value="TreeGrafter"/>
</dbReference>
<dbReference type="GO" id="GO:0000724">
    <property type="term" value="P:double-strand break repair via homologous recombination"/>
    <property type="evidence" value="ECO:0007669"/>
    <property type="project" value="TreeGrafter"/>
</dbReference>
<comment type="caution">
    <text evidence="9">The sequence shown here is derived from an EMBL/GenBank/DDBJ whole genome shotgun (WGS) entry which is preliminary data.</text>
</comment>
<dbReference type="PANTHER" id="PTHR13710">
    <property type="entry name" value="DNA HELICASE RECQ FAMILY MEMBER"/>
    <property type="match status" value="1"/>
</dbReference>
<evidence type="ECO:0000313" key="10">
    <source>
        <dbReference type="Proteomes" id="UP000298390"/>
    </source>
</evidence>
<sequence length="1575" mass="174909">MVLQTLFCKLCQQTVRAVSADAHRRAVHQSYTFCMYPRDGRIQIFKHEETEQYHCCQCNYSHPSSAGIRRHASKCYGRLADAYLLDEDDPPASDPPDDGFGPSPSQQRSQPDSPPLSPAPSPAHSASASDQGSYVPASQRDVSTESVLSVIAPFLAQGTGRFSPVQDPAPPPSIASRPRTPDSDPDRHQAHPCSQSSVDLPLRFPETENDPCEESLVEAEVFDIPPEIEIPPGSDVVITPTFQRWGIALNTTHGVLICLDCKTCVPRDYLRKHLRLHQYFDASEETIAEALGSFDVLKVRQPIMPATDPIVPAVFGLNVLPDCFFCAGCNRGYGSLKSLSKNHFAKSSCNPSRKHYKGPGQTFFTNNCRYVFPVALPTPPSPRVQTNSAFSLYLQSVSPSDLAHRPLVLPANDRSFARFVYTERWFHHLVGHTPAALVSLCALDGVDHCNARICEVALQYLQKVVQLLKQAPPQVKRQVAQYSELVAHFVLAPTYTNLWFGSDPYGGAFTVIRDNTVAQYAKYLSQLIYFVVRAVVSPDRDYEVPLTDAQRSACQTFVERLPESTQADLQSPLHGLLYSLVAHTSTSKLDKYFSPVTRFQVISALTAQGDFIKANDIRRLNAQLIYIMRSVVFTEIVLRMEMESKPFHPVYSELRTFLSADAETPFAYCAAVAGILKSQDSLDQMMPSFQFKDLEQTTILYQDIEFSHTSVAVTVRGALAEYDTLLASKLLFGLPKDHPAFHMPNDISSLLDQPQNFDPGFCFLDDPRNNLAHLRTALLRLLVEEPRLSGRFHYVQGTQFVFRAHTCRQWLEDAHDAERRLCTCIHLSSGQPPRGAELASVTYRNIAGGSARGIYTMHGFLVMLTGYWKCADLTGRDKLIARVPSPDVAQRLLFHLAVIRPVQVALSRIFLDEAATNRFEHYLFPGLHRPFDGDSVSDCLQADTVVHLDCSIGLRPYRQLVSALTRWNRPDFALPDPLHPYEVQRGHQRSMFDSQYGLSTDMLVGADPRSIVAQICASTAWHYDTGLGQKFIARGYRVVPATDTPAQPSAGAAPPSASLPSSSASPSSEPGQLVEAIAGQVCTYLSKHLAAGVAGGLLPGVERSLEKFVAVVTSNQPASALTITSTSAVQYQVHPDRLRALREFVDDPCASFTSPLQGQALEVYLSRKVNLMACLPTGHGKSLLFFLPAKMYEKDRTTIVVVPLHSLHADFARRAASYGIAHRRWEPGVALAACSVPLVLVSPEHARTKAFLDFASQLHNLDLLLRIVFDEAHMFITHASFRDCFNDMRHLRRVGVPFVLLSATVAPHLESPLFDKLSIKDVVTFRLPSTRPEISIRIKPFALKRDMHAAFERDARKYSSSLHPHERGLIFCKTIAEVKHVATTLGLHPFYASLEEDIKTARMSAFVNGDIKVLVSSSTLGEGLDLPSIRFVLHYGLPRHPASFVQESGRMARDRVFGTSAVYFLQSERLAVPEPDLLGVAVINHWSTEDICRRIRIAEYLDGVPTQCSVLLNPNLCDVCSQQLNSPLSPLSMFPEPFIQPHSVTHAHLADSYDPAPYEAPNIDADSRQVFSYRF</sequence>
<name>A0A4Y9Y3H9_9APHY</name>
<dbReference type="SMART" id="SM00487">
    <property type="entry name" value="DEXDc"/>
    <property type="match status" value="1"/>
</dbReference>
<evidence type="ECO:0000313" key="9">
    <source>
        <dbReference type="EMBL" id="TFY55961.1"/>
    </source>
</evidence>
<feature type="region of interest" description="Disordered" evidence="6">
    <location>
        <begin position="1043"/>
        <end position="1070"/>
    </location>
</feature>
<evidence type="ECO:0000256" key="4">
    <source>
        <dbReference type="ARBA" id="ARBA00034617"/>
    </source>
</evidence>
<dbReference type="SUPFAM" id="SSF52540">
    <property type="entry name" value="P-loop containing nucleoside triphosphate hydrolases"/>
    <property type="match status" value="1"/>
</dbReference>
<evidence type="ECO:0000259" key="7">
    <source>
        <dbReference type="PROSITE" id="PS51192"/>
    </source>
</evidence>
<dbReference type="InterPro" id="IPR027417">
    <property type="entry name" value="P-loop_NTPase"/>
</dbReference>
<dbReference type="STRING" id="34475.A0A4Y9Y3H9"/>
<keyword evidence="3" id="KW-0067">ATP-binding</keyword>
<dbReference type="PROSITE" id="PS51194">
    <property type="entry name" value="HELICASE_CTER"/>
    <property type="match status" value="1"/>
</dbReference>
<evidence type="ECO:0000256" key="6">
    <source>
        <dbReference type="SAM" id="MobiDB-lite"/>
    </source>
</evidence>
<dbReference type="EMBL" id="SEKV01000546">
    <property type="protein sequence ID" value="TFY55961.1"/>
    <property type="molecule type" value="Genomic_DNA"/>
</dbReference>
<evidence type="ECO:0000256" key="1">
    <source>
        <dbReference type="ARBA" id="ARBA00005446"/>
    </source>
</evidence>
<dbReference type="InterPro" id="IPR014001">
    <property type="entry name" value="Helicase_ATP-bd"/>
</dbReference>
<organism evidence="9 10">
    <name type="scientific">Rhodofomes roseus</name>
    <dbReference type="NCBI Taxonomy" id="34475"/>
    <lineage>
        <taxon>Eukaryota</taxon>
        <taxon>Fungi</taxon>
        <taxon>Dikarya</taxon>
        <taxon>Basidiomycota</taxon>
        <taxon>Agaricomycotina</taxon>
        <taxon>Agaricomycetes</taxon>
        <taxon>Polyporales</taxon>
        <taxon>Rhodofomes</taxon>
    </lineage>
</organism>
<evidence type="ECO:0000259" key="8">
    <source>
        <dbReference type="PROSITE" id="PS51194"/>
    </source>
</evidence>
<proteinExistence type="inferred from homology"/>
<feature type="domain" description="Helicase C-terminal" evidence="8">
    <location>
        <begin position="1342"/>
        <end position="1528"/>
    </location>
</feature>
<dbReference type="InterPro" id="IPR011545">
    <property type="entry name" value="DEAD/DEAH_box_helicase_dom"/>
</dbReference>
<dbReference type="GO" id="GO:0043138">
    <property type="term" value="F:3'-5' DNA helicase activity"/>
    <property type="evidence" value="ECO:0007669"/>
    <property type="project" value="UniProtKB-EC"/>
</dbReference>
<dbReference type="InterPro" id="IPR001650">
    <property type="entry name" value="Helicase_C-like"/>
</dbReference>
<feature type="region of interest" description="Disordered" evidence="6">
    <location>
        <begin position="159"/>
        <end position="202"/>
    </location>
</feature>
<evidence type="ECO:0000256" key="5">
    <source>
        <dbReference type="ARBA" id="ARBA00034808"/>
    </source>
</evidence>
<dbReference type="EC" id="5.6.2.4" evidence="5"/>
<dbReference type="GO" id="GO:0009378">
    <property type="term" value="F:four-way junction helicase activity"/>
    <property type="evidence" value="ECO:0007669"/>
    <property type="project" value="TreeGrafter"/>
</dbReference>
<evidence type="ECO:0000256" key="3">
    <source>
        <dbReference type="ARBA" id="ARBA00022840"/>
    </source>
</evidence>
<accession>A0A4Y9Y3H9</accession>
<comment type="catalytic activity">
    <reaction evidence="4">
        <text>Couples ATP hydrolysis with the unwinding of duplex DNA by translocating in the 3'-5' direction.</text>
        <dbReference type="EC" id="5.6.2.4"/>
    </reaction>
</comment>
<dbReference type="GO" id="GO:0005524">
    <property type="term" value="F:ATP binding"/>
    <property type="evidence" value="ECO:0007669"/>
    <property type="project" value="UniProtKB-KW"/>
</dbReference>
<keyword evidence="2" id="KW-0547">Nucleotide-binding</keyword>
<dbReference type="PANTHER" id="PTHR13710:SF154">
    <property type="entry name" value="RECQ HELICASE, PUTATIVE (AFU_ORTHOLOGUE AFUA_6G14720)-RELATED"/>
    <property type="match status" value="1"/>
</dbReference>
<dbReference type="PROSITE" id="PS51192">
    <property type="entry name" value="HELICASE_ATP_BIND_1"/>
    <property type="match status" value="1"/>
</dbReference>
<dbReference type="Pfam" id="PF00270">
    <property type="entry name" value="DEAD"/>
    <property type="match status" value="1"/>
</dbReference>
<feature type="region of interest" description="Disordered" evidence="6">
    <location>
        <begin position="86"/>
        <end position="141"/>
    </location>
</feature>
<feature type="compositionally biased region" description="Low complexity" evidence="6">
    <location>
        <begin position="1045"/>
        <end position="1068"/>
    </location>
</feature>
<dbReference type="Pfam" id="PF00271">
    <property type="entry name" value="Helicase_C"/>
    <property type="match status" value="1"/>
</dbReference>
<dbReference type="SMART" id="SM00490">
    <property type="entry name" value="HELICc"/>
    <property type="match status" value="1"/>
</dbReference>
<dbReference type="GO" id="GO:0003676">
    <property type="term" value="F:nucleic acid binding"/>
    <property type="evidence" value="ECO:0007669"/>
    <property type="project" value="InterPro"/>
</dbReference>
<evidence type="ECO:0000256" key="2">
    <source>
        <dbReference type="ARBA" id="ARBA00022741"/>
    </source>
</evidence>
<gene>
    <name evidence="9" type="ORF">EVJ58_g7926</name>
</gene>
<feature type="compositionally biased region" description="Acidic residues" evidence="6">
    <location>
        <begin position="86"/>
        <end position="97"/>
    </location>
</feature>
<feature type="compositionally biased region" description="Basic and acidic residues" evidence="6">
    <location>
        <begin position="179"/>
        <end position="189"/>
    </location>
</feature>
<feature type="compositionally biased region" description="Pro residues" evidence="6">
    <location>
        <begin position="112"/>
        <end position="121"/>
    </location>
</feature>
<dbReference type="GO" id="GO:0005694">
    <property type="term" value="C:chromosome"/>
    <property type="evidence" value="ECO:0007669"/>
    <property type="project" value="TreeGrafter"/>
</dbReference>
<dbReference type="Gene3D" id="3.40.50.300">
    <property type="entry name" value="P-loop containing nucleotide triphosphate hydrolases"/>
    <property type="match status" value="2"/>
</dbReference>
<protein>
    <recommendedName>
        <fullName evidence="5">DNA 3'-5' helicase</fullName>
        <ecNumber evidence="5">5.6.2.4</ecNumber>
    </recommendedName>
</protein>